<comment type="caution">
    <text evidence="2">The sequence shown here is derived from an EMBL/GenBank/DDBJ whole genome shotgun (WGS) entry which is preliminary data.</text>
</comment>
<evidence type="ECO:0000313" key="2">
    <source>
        <dbReference type="EMBL" id="TYB72505.1"/>
    </source>
</evidence>
<sequence>MKKIITFCFFAFALVLGTQNAVAQNKLEINKVANEKAYELRKELKFSDDALEETYQAYREKALKEYSLAKHDGVNTPAYAKNMATVEAKFSATMESVLTEEQYKRFTIINESK</sequence>
<keyword evidence="3" id="KW-1185">Reference proteome</keyword>
<evidence type="ECO:0008006" key="4">
    <source>
        <dbReference type="Google" id="ProtNLM"/>
    </source>
</evidence>
<protein>
    <recommendedName>
        <fullName evidence="4">DUF4168 domain-containing protein</fullName>
    </recommendedName>
</protein>
<proteinExistence type="predicted"/>
<accession>A0A8H2LDS2</accession>
<reference evidence="2 3" key="1">
    <citation type="submission" date="2019-08" db="EMBL/GenBank/DDBJ databases">
        <title>Genomes of Antarctic Bizionia species.</title>
        <authorList>
            <person name="Bowman J.P."/>
        </authorList>
    </citation>
    <scope>NUCLEOTIDE SEQUENCE [LARGE SCALE GENOMIC DNA]</scope>
    <source>
        <strain evidence="2 3">HFD</strain>
    </source>
</reference>
<feature type="signal peptide" evidence="1">
    <location>
        <begin position="1"/>
        <end position="23"/>
    </location>
</feature>
<name>A0A8H2LDS2_9FLAO</name>
<dbReference type="Proteomes" id="UP000323324">
    <property type="component" value="Unassembled WGS sequence"/>
</dbReference>
<evidence type="ECO:0000256" key="1">
    <source>
        <dbReference type="SAM" id="SignalP"/>
    </source>
</evidence>
<evidence type="ECO:0000313" key="3">
    <source>
        <dbReference type="Proteomes" id="UP000323324"/>
    </source>
</evidence>
<dbReference type="EMBL" id="VSKM01000011">
    <property type="protein sequence ID" value="TYB72505.1"/>
    <property type="molecule type" value="Genomic_DNA"/>
</dbReference>
<gene>
    <name evidence="2" type="ORF">ES676_11080</name>
</gene>
<dbReference type="RefSeq" id="WP_148370398.1">
    <property type="nucleotide sequence ID" value="NZ_VSKM01000011.1"/>
</dbReference>
<feature type="chain" id="PRO_5034363396" description="DUF4168 domain-containing protein" evidence="1">
    <location>
        <begin position="24"/>
        <end position="113"/>
    </location>
</feature>
<keyword evidence="1" id="KW-0732">Signal</keyword>
<dbReference type="AlphaFoldDB" id="A0A8H2LDS2"/>
<organism evidence="2 3">
    <name type="scientific">Bizionia saleffrena</name>
    <dbReference type="NCBI Taxonomy" id="291189"/>
    <lineage>
        <taxon>Bacteria</taxon>
        <taxon>Pseudomonadati</taxon>
        <taxon>Bacteroidota</taxon>
        <taxon>Flavobacteriia</taxon>
        <taxon>Flavobacteriales</taxon>
        <taxon>Flavobacteriaceae</taxon>
        <taxon>Bizionia</taxon>
    </lineage>
</organism>